<comment type="caution">
    <text evidence="3">The sequence shown here is derived from an EMBL/GenBank/DDBJ whole genome shotgun (WGS) entry which is preliminary data.</text>
</comment>
<feature type="domain" description="NAD-dependent epimerase/dehydratase" evidence="2">
    <location>
        <begin position="4"/>
        <end position="231"/>
    </location>
</feature>
<gene>
    <name evidence="3" type="ORF">H8S37_17100</name>
</gene>
<dbReference type="AlphaFoldDB" id="A0A923RTV1"/>
<keyword evidence="4" id="KW-1185">Reference proteome</keyword>
<reference evidence="3" key="1">
    <citation type="submission" date="2020-08" db="EMBL/GenBank/DDBJ databases">
        <title>Genome public.</title>
        <authorList>
            <person name="Liu C."/>
            <person name="Sun Q."/>
        </authorList>
    </citation>
    <scope>NUCLEOTIDE SEQUENCE</scope>
    <source>
        <strain evidence="3">NSJ-55</strain>
    </source>
</reference>
<dbReference type="InterPro" id="IPR001509">
    <property type="entry name" value="Epimerase_deHydtase"/>
</dbReference>
<evidence type="ECO:0000256" key="1">
    <source>
        <dbReference type="ARBA" id="ARBA00007637"/>
    </source>
</evidence>
<evidence type="ECO:0000313" key="3">
    <source>
        <dbReference type="EMBL" id="MBC5690632.1"/>
    </source>
</evidence>
<dbReference type="Pfam" id="PF01370">
    <property type="entry name" value="Epimerase"/>
    <property type="match status" value="1"/>
</dbReference>
<name>A0A923RTV1_9FIRM</name>
<dbReference type="RefSeq" id="WP_186877283.1">
    <property type="nucleotide sequence ID" value="NZ_JACOPF010000006.1"/>
</dbReference>
<dbReference type="Gene3D" id="3.40.50.720">
    <property type="entry name" value="NAD(P)-binding Rossmann-like Domain"/>
    <property type="match status" value="1"/>
</dbReference>
<protein>
    <submittedName>
        <fullName evidence="3">NAD-dependent epimerase/dehydratase family protein</fullName>
    </submittedName>
</protein>
<sequence>MKKVFITGASGFIGKNLINRLLETEVEIYALVMKNEIERIPKNNHLIPVIGNLNDVEEIEHQIKDVKFDVIFHLAWEGVSTSYKNEFHIQMKNINYALNIMQIARRYRCKKVIITGSVSEYAYCKKISSDQMPIPSDFYSATKASVHIYCDFFARLYKDVSLNWTVISSIYGPGREDDNILSYTIKALLYHQDTQYTKLEQMWDYVYIDDVISALLLIARKGIAGKMYQIGSGQARMLKEYIIMVKQSIDSEAILGIGKIPYKTERIDNSIVDIRELQKDTGYCPAVTFETGIEKTIAYFRKRSV</sequence>
<accession>A0A923RTV1</accession>
<organism evidence="3 4">
    <name type="scientific">Mediterraneibacter hominis</name>
    <dbReference type="NCBI Taxonomy" id="2763054"/>
    <lineage>
        <taxon>Bacteria</taxon>
        <taxon>Bacillati</taxon>
        <taxon>Bacillota</taxon>
        <taxon>Clostridia</taxon>
        <taxon>Lachnospirales</taxon>
        <taxon>Lachnospiraceae</taxon>
        <taxon>Mediterraneibacter</taxon>
    </lineage>
</organism>
<dbReference type="SUPFAM" id="SSF51735">
    <property type="entry name" value="NAD(P)-binding Rossmann-fold domains"/>
    <property type="match status" value="1"/>
</dbReference>
<proteinExistence type="inferred from homology"/>
<dbReference type="Proteomes" id="UP000652477">
    <property type="component" value="Unassembled WGS sequence"/>
</dbReference>
<evidence type="ECO:0000313" key="4">
    <source>
        <dbReference type="Proteomes" id="UP000652477"/>
    </source>
</evidence>
<evidence type="ECO:0000259" key="2">
    <source>
        <dbReference type="Pfam" id="PF01370"/>
    </source>
</evidence>
<dbReference type="InterPro" id="IPR036291">
    <property type="entry name" value="NAD(P)-bd_dom_sf"/>
</dbReference>
<dbReference type="PANTHER" id="PTHR43000">
    <property type="entry name" value="DTDP-D-GLUCOSE 4,6-DEHYDRATASE-RELATED"/>
    <property type="match status" value="1"/>
</dbReference>
<dbReference type="InterPro" id="IPR020904">
    <property type="entry name" value="Sc_DH/Rdtase_CS"/>
</dbReference>
<dbReference type="EMBL" id="JACOPF010000006">
    <property type="protein sequence ID" value="MBC5690632.1"/>
    <property type="molecule type" value="Genomic_DNA"/>
</dbReference>
<comment type="similarity">
    <text evidence="1">Belongs to the NAD(P)-dependent epimerase/dehydratase family.</text>
</comment>
<dbReference type="PROSITE" id="PS00061">
    <property type="entry name" value="ADH_SHORT"/>
    <property type="match status" value="1"/>
</dbReference>